<name>A0ACB5SXJ7_AMBMO</name>
<evidence type="ECO:0000313" key="1">
    <source>
        <dbReference type="EMBL" id="GME76146.1"/>
    </source>
</evidence>
<protein>
    <submittedName>
        <fullName evidence="1">Unnamed protein product</fullName>
    </submittedName>
</protein>
<keyword evidence="2" id="KW-1185">Reference proteome</keyword>
<gene>
    <name evidence="1" type="ORF">Amon02_000246600</name>
</gene>
<organism evidence="1 2">
    <name type="scientific">Ambrosiozyma monospora</name>
    <name type="common">Yeast</name>
    <name type="synonym">Endomycopsis monosporus</name>
    <dbReference type="NCBI Taxonomy" id="43982"/>
    <lineage>
        <taxon>Eukaryota</taxon>
        <taxon>Fungi</taxon>
        <taxon>Dikarya</taxon>
        <taxon>Ascomycota</taxon>
        <taxon>Saccharomycotina</taxon>
        <taxon>Pichiomycetes</taxon>
        <taxon>Pichiales</taxon>
        <taxon>Pichiaceae</taxon>
        <taxon>Ambrosiozyma</taxon>
    </lineage>
</organism>
<dbReference type="Proteomes" id="UP001165064">
    <property type="component" value="Unassembled WGS sequence"/>
</dbReference>
<reference evidence="1" key="1">
    <citation type="submission" date="2023-04" db="EMBL/GenBank/DDBJ databases">
        <title>Ambrosiozyma monospora NBRC 10751.</title>
        <authorList>
            <person name="Ichikawa N."/>
            <person name="Sato H."/>
            <person name="Tonouchi N."/>
        </authorList>
    </citation>
    <scope>NUCLEOTIDE SEQUENCE</scope>
    <source>
        <strain evidence="1">NBRC 10751</strain>
    </source>
</reference>
<accession>A0ACB5SXJ7</accession>
<evidence type="ECO:0000313" key="2">
    <source>
        <dbReference type="Proteomes" id="UP001165064"/>
    </source>
</evidence>
<comment type="caution">
    <text evidence="1">The sequence shown here is derived from an EMBL/GenBank/DDBJ whole genome shotgun (WGS) entry which is preliminary data.</text>
</comment>
<dbReference type="EMBL" id="BSXS01001426">
    <property type="protein sequence ID" value="GME76146.1"/>
    <property type="molecule type" value="Genomic_DNA"/>
</dbReference>
<proteinExistence type="predicted"/>
<sequence length="785" mass="86617">MKEMLEDLLLDRRIASFIPDALQWNQDGRISINTRKGLTILTPKPYIPPLKKRPMIEEDPKSSNTSTKKDEQMIKIKQEEQEISQIKQEVLEIEDLATEIPENLDEVATTTGKDSESGKNSKTSTSASKRKSPKVTKPSKQAKKPIPKKQQQPQQPPPPKKKQPQSAAAASSSSGSSNVSQLSDLYIATSHQTTLLQIVNVLFLSVVDNEDIRISQNKSDYRTSLINHEVNLVEMKWSATGIDLTRTNPQSQQQQQQQQSLTGNRNDSTKSVVLTSPDSKQGCLAAFVTDGMNACICRCSSGDSDTSGIALLCNIGEQIVNFERAGIDNTHNGTIEWGTTIDDENEDVSEKINPADWNSMVDAVVTDPVQPIWEPELDERGYPKRRKIDINSILMRDEIKHFRIRSVCWLPEPTNVYSQLMPIDQTNDGIGNWNFANLWNTGKFRVGSMLVVFTEDRLVWVYHFDQYANMSSNVNNGTGTDTDAVAGTVGGTIVGGITGRTGGQTGLNASSRGSPKAYNSPVQGNGKLERVFGFNLNCLDMQNDEYVQKCQISEWLLMEVTSDATTTSTTPADGETGIDASTSDSNDTKKVFKMCCFLAISTSHKRLILKKLIYQNDGYGESEKLSIDPDYEHIILSIRPQDQNQNPEQHQQNDITITGRKGGQITNFAFSKPLTHPSSTTSPTTPKTTGTKVAANTQVCLTILTTGAMHNLTLSANKPKPSFPTKTTLKSLINFDTIVQYVDWSSVDLSSMANSKVLTLNVVVTNSLKDLVIVKLNIGVGPRFN</sequence>